<dbReference type="AlphaFoldDB" id="A0A2V1MYW8"/>
<dbReference type="Pfam" id="PF14542">
    <property type="entry name" value="Acetyltransf_CG"/>
    <property type="match status" value="1"/>
</dbReference>
<gene>
    <name evidence="2" type="ORF">DCM90_07880</name>
</gene>
<keyword evidence="3" id="KW-1185">Reference proteome</keyword>
<dbReference type="EMBL" id="QCXQ01000006">
    <property type="protein sequence ID" value="PWF99364.1"/>
    <property type="molecule type" value="Genomic_DNA"/>
</dbReference>
<reference evidence="2 3" key="1">
    <citation type="journal article" date="2018" name="Int. J. Syst. Evol. Microbiol.">
        <title>Lactobacillus bambusae sp. nov., isolated from a traditional fermented Ma-bamboo shoots of Taiwan.</title>
        <authorList>
            <person name="Wang L.-T."/>
        </authorList>
    </citation>
    <scope>NUCLEOTIDE SEQUENCE [LARGE SCALE GENOMIC DNA]</scope>
    <source>
        <strain evidence="2 3">BS-W1</strain>
    </source>
</reference>
<evidence type="ECO:0000313" key="2">
    <source>
        <dbReference type="EMBL" id="PWF99364.1"/>
    </source>
</evidence>
<accession>A0A2V1MYW8</accession>
<sequence length="104" mass="11841">MTIIEDHNRDYITTETGDLAAEITYIPLSDRVWVIEHTFVRPGQSLDLSDRLINHLVLQANQHHIQLKVLDPYTKRFLAKHPESPVDLWSPAALTKSGKEGVSK</sequence>
<evidence type="ECO:0000259" key="1">
    <source>
        <dbReference type="Pfam" id="PF14542"/>
    </source>
</evidence>
<dbReference type="SUPFAM" id="SSF55729">
    <property type="entry name" value="Acyl-CoA N-acyltransferases (Nat)"/>
    <property type="match status" value="1"/>
</dbReference>
<dbReference type="Gene3D" id="3.40.630.30">
    <property type="match status" value="1"/>
</dbReference>
<keyword evidence="2" id="KW-0808">Transferase</keyword>
<dbReference type="RefSeq" id="WP_109250822.1">
    <property type="nucleotide sequence ID" value="NZ_QCXQ01000006.1"/>
</dbReference>
<protein>
    <submittedName>
        <fullName evidence="2">Acetyltransferase</fullName>
    </submittedName>
</protein>
<dbReference type="InterPro" id="IPR016181">
    <property type="entry name" value="Acyl_CoA_acyltransferase"/>
</dbReference>
<name>A0A2V1MYW8_9LACO</name>
<dbReference type="Proteomes" id="UP000245080">
    <property type="component" value="Unassembled WGS sequence"/>
</dbReference>
<feature type="domain" description="N-acetyltransferase" evidence="1">
    <location>
        <begin position="14"/>
        <end position="83"/>
    </location>
</feature>
<dbReference type="InterPro" id="IPR031165">
    <property type="entry name" value="GNAT_YJDJ"/>
</dbReference>
<evidence type="ECO:0000313" key="3">
    <source>
        <dbReference type="Proteomes" id="UP000245080"/>
    </source>
</evidence>
<comment type="caution">
    <text evidence="2">The sequence shown here is derived from an EMBL/GenBank/DDBJ whole genome shotgun (WGS) entry which is preliminary data.</text>
</comment>
<dbReference type="GO" id="GO:0016740">
    <property type="term" value="F:transferase activity"/>
    <property type="evidence" value="ECO:0007669"/>
    <property type="project" value="UniProtKB-KW"/>
</dbReference>
<proteinExistence type="predicted"/>
<organism evidence="2 3">
    <name type="scientific">Levilactobacillus bambusae</name>
    <dbReference type="NCBI Taxonomy" id="2024736"/>
    <lineage>
        <taxon>Bacteria</taxon>
        <taxon>Bacillati</taxon>
        <taxon>Bacillota</taxon>
        <taxon>Bacilli</taxon>
        <taxon>Lactobacillales</taxon>
        <taxon>Lactobacillaceae</taxon>
        <taxon>Levilactobacillus</taxon>
    </lineage>
</organism>
<dbReference type="OrthoDB" id="9793389at2"/>